<dbReference type="InterPro" id="IPR000731">
    <property type="entry name" value="SSD"/>
</dbReference>
<dbReference type="AlphaFoldDB" id="A0A2N1PPQ5"/>
<keyword evidence="3 6" id="KW-0812">Transmembrane</keyword>
<comment type="caution">
    <text evidence="8">The sequence shown here is derived from an EMBL/GenBank/DDBJ whole genome shotgun (WGS) entry which is preliminary data.</text>
</comment>
<evidence type="ECO:0000313" key="9">
    <source>
        <dbReference type="Proteomes" id="UP000233256"/>
    </source>
</evidence>
<feature type="transmembrane region" description="Helical" evidence="6">
    <location>
        <begin position="332"/>
        <end position="355"/>
    </location>
</feature>
<dbReference type="Gene3D" id="1.20.1640.10">
    <property type="entry name" value="Multidrug efflux transporter AcrB transmembrane domain"/>
    <property type="match status" value="2"/>
</dbReference>
<feature type="domain" description="SSD" evidence="7">
    <location>
        <begin position="645"/>
        <end position="772"/>
    </location>
</feature>
<evidence type="ECO:0000313" key="8">
    <source>
        <dbReference type="EMBL" id="PKK90316.1"/>
    </source>
</evidence>
<feature type="domain" description="SSD" evidence="7">
    <location>
        <begin position="232"/>
        <end position="355"/>
    </location>
</feature>
<feature type="transmembrane region" description="Helical" evidence="6">
    <location>
        <begin position="745"/>
        <end position="772"/>
    </location>
</feature>
<feature type="transmembrane region" description="Helical" evidence="6">
    <location>
        <begin position="301"/>
        <end position="320"/>
    </location>
</feature>
<dbReference type="SUPFAM" id="SSF82866">
    <property type="entry name" value="Multidrug efflux transporter AcrB transmembrane domain"/>
    <property type="match status" value="2"/>
</dbReference>
<feature type="transmembrane region" description="Helical" evidence="6">
    <location>
        <begin position="262"/>
        <end position="281"/>
    </location>
</feature>
<evidence type="ECO:0000259" key="7">
    <source>
        <dbReference type="PROSITE" id="PS50156"/>
    </source>
</evidence>
<keyword evidence="5 6" id="KW-0472">Membrane</keyword>
<feature type="transmembrane region" description="Helical" evidence="6">
    <location>
        <begin position="375"/>
        <end position="402"/>
    </location>
</feature>
<evidence type="ECO:0000256" key="5">
    <source>
        <dbReference type="ARBA" id="ARBA00023136"/>
    </source>
</evidence>
<reference evidence="8 9" key="1">
    <citation type="journal article" date="2017" name="ISME J.">
        <title>Potential for microbial H2 and metal transformations associated with novel bacteria and archaea in deep terrestrial subsurface sediments.</title>
        <authorList>
            <person name="Hernsdorf A.W."/>
            <person name="Amano Y."/>
            <person name="Miyakawa K."/>
            <person name="Ise K."/>
            <person name="Suzuki Y."/>
            <person name="Anantharaman K."/>
            <person name="Probst A."/>
            <person name="Burstein D."/>
            <person name="Thomas B.C."/>
            <person name="Banfield J.F."/>
        </authorList>
    </citation>
    <scope>NUCLEOTIDE SEQUENCE [LARGE SCALE GENOMIC DNA]</scope>
    <source>
        <strain evidence="8">HGW-Wallbacteria-1</strain>
    </source>
</reference>
<dbReference type="PANTHER" id="PTHR33406">
    <property type="entry name" value="MEMBRANE PROTEIN MJ1562-RELATED"/>
    <property type="match status" value="1"/>
</dbReference>
<dbReference type="InterPro" id="IPR050545">
    <property type="entry name" value="Mycobact_MmpL"/>
</dbReference>
<accession>A0A2N1PPQ5</accession>
<evidence type="ECO:0000256" key="1">
    <source>
        <dbReference type="ARBA" id="ARBA00004651"/>
    </source>
</evidence>
<feature type="transmembrane region" description="Helical" evidence="6">
    <location>
        <begin position="6"/>
        <end position="26"/>
    </location>
</feature>
<feature type="transmembrane region" description="Helical" evidence="6">
    <location>
        <begin position="719"/>
        <end position="739"/>
    </location>
</feature>
<feature type="transmembrane region" description="Helical" evidence="6">
    <location>
        <begin position="643"/>
        <end position="663"/>
    </location>
</feature>
<dbReference type="InterPro" id="IPR004869">
    <property type="entry name" value="MMPL_dom"/>
</dbReference>
<evidence type="ECO:0000256" key="6">
    <source>
        <dbReference type="SAM" id="Phobius"/>
    </source>
</evidence>
<proteinExistence type="predicted"/>
<keyword evidence="2" id="KW-1003">Cell membrane</keyword>
<name>A0A2N1PPQ5_9BACT</name>
<sequence>MRLILDRPGIWIAIICGAVILLLPFAGKHGIDNRLEENVLGGKELTTYRSFISEFGNDRILIGGFRYTSLNGALVTALFELEEALMSLEGVQEVMSPVTTLRKVFNLKPGQELQNWVKSENRVSNYFSRLTGFSIARNVIINTEKSTAAIIIRLKSEVADTDTKIISRIRETAENHPYFKNNIQVTGIPDIVRVLHDYTEYSRKVFTPATLIVIILVLIFLYPSISGVMIPLAVILTPLISTMGIFNLAGNDTNFITAMIPPLILGLGLTSCIHVMTAYIQKSGGECKFNPEILLDVLRDQTPPILMCQVTTIFGFATLATNGLGAIRQYGIYSALGVCLVIVSVLVLLPALMAATGFRHTGKTPAPVSRSLFPALSGFVIARPRLIITLSIATLLAGLYGVSKTSMETSLIRYLPHDHPVTKRINTIEEGLCGIVPVHLTLDVRGEQDLLDPDYCKAISRMQKKISAISGAGSVISYVNMITDYDMAFSGEDENIPPSRDEIVEYLEFYRPYAASEITEEIIRNPDGTTKEIILHETTALQDTTGTSDTSSDMVESFLSSDFRRAHVTIRLKDVSSSELTSIFNRIRSIARNTLPGDIKTELTGRAYLWAEASEALVHNEAINFLWSLLLIDLVIIWRFRSLIIGIAALLPNLLPLGIIYGLMGYWTVPVNTVTGMLACVAIGMSVDDTIHFTHSMQKKIESGMDYPQAIEKSLEDKGLPMIFTTLVIMCGFGVLMLSEFVPTFQFGALICLTFMMALLLDLTLTPAILLVAKPFKVSTQGDVSVPPEDSDLKHAVSAENINCGIK</sequence>
<keyword evidence="4 6" id="KW-1133">Transmembrane helix</keyword>
<dbReference type="GO" id="GO:0005886">
    <property type="term" value="C:plasma membrane"/>
    <property type="evidence" value="ECO:0007669"/>
    <property type="project" value="UniProtKB-SubCell"/>
</dbReference>
<evidence type="ECO:0000256" key="4">
    <source>
        <dbReference type="ARBA" id="ARBA00022989"/>
    </source>
</evidence>
<dbReference type="EMBL" id="PGXC01000006">
    <property type="protein sequence ID" value="PKK90316.1"/>
    <property type="molecule type" value="Genomic_DNA"/>
</dbReference>
<dbReference type="Proteomes" id="UP000233256">
    <property type="component" value="Unassembled WGS sequence"/>
</dbReference>
<organism evidence="8 9">
    <name type="scientific">Candidatus Wallbacteria bacterium HGW-Wallbacteria-1</name>
    <dbReference type="NCBI Taxonomy" id="2013854"/>
    <lineage>
        <taxon>Bacteria</taxon>
        <taxon>Candidatus Walliibacteriota</taxon>
    </lineage>
</organism>
<evidence type="ECO:0000256" key="2">
    <source>
        <dbReference type="ARBA" id="ARBA00022475"/>
    </source>
</evidence>
<feature type="transmembrane region" description="Helical" evidence="6">
    <location>
        <begin position="205"/>
        <end position="222"/>
    </location>
</feature>
<feature type="transmembrane region" description="Helical" evidence="6">
    <location>
        <begin position="228"/>
        <end position="250"/>
    </location>
</feature>
<protein>
    <recommendedName>
        <fullName evidence="7">SSD domain-containing protein</fullName>
    </recommendedName>
</protein>
<dbReference type="PANTHER" id="PTHR33406:SF12">
    <property type="entry name" value="BLR2997 PROTEIN"/>
    <property type="match status" value="1"/>
</dbReference>
<gene>
    <name evidence="8" type="ORF">CVV64_10135</name>
</gene>
<comment type="subcellular location">
    <subcellularLocation>
        <location evidence="1">Cell membrane</location>
        <topology evidence="1">Multi-pass membrane protein</topology>
    </subcellularLocation>
</comment>
<dbReference type="Pfam" id="PF03176">
    <property type="entry name" value="MMPL"/>
    <property type="match status" value="2"/>
</dbReference>
<dbReference type="PROSITE" id="PS50156">
    <property type="entry name" value="SSD"/>
    <property type="match status" value="2"/>
</dbReference>
<evidence type="ECO:0000256" key="3">
    <source>
        <dbReference type="ARBA" id="ARBA00022692"/>
    </source>
</evidence>